<dbReference type="Pfam" id="PF05050">
    <property type="entry name" value="Methyltransf_21"/>
    <property type="match status" value="1"/>
</dbReference>
<evidence type="ECO:0000313" key="2">
    <source>
        <dbReference type="EMBL" id="CAB4883303.1"/>
    </source>
</evidence>
<name>A0A6J7EV79_9ZZZZ</name>
<protein>
    <submittedName>
        <fullName evidence="2">Unannotated protein</fullName>
    </submittedName>
</protein>
<proteinExistence type="predicted"/>
<dbReference type="AlphaFoldDB" id="A0A6J7EV79"/>
<feature type="domain" description="Methyltransferase FkbM" evidence="1">
    <location>
        <begin position="62"/>
        <end position="228"/>
    </location>
</feature>
<dbReference type="PANTHER" id="PTHR34203:SF13">
    <property type="entry name" value="EXPRESSED PROTEIN"/>
    <property type="match status" value="1"/>
</dbReference>
<dbReference type="SUPFAM" id="SSF53335">
    <property type="entry name" value="S-adenosyl-L-methionine-dependent methyltransferases"/>
    <property type="match status" value="1"/>
</dbReference>
<dbReference type="InterPro" id="IPR052514">
    <property type="entry name" value="SAM-dependent_MTase"/>
</dbReference>
<reference evidence="2" key="1">
    <citation type="submission" date="2020-05" db="EMBL/GenBank/DDBJ databases">
        <authorList>
            <person name="Chiriac C."/>
            <person name="Salcher M."/>
            <person name="Ghai R."/>
            <person name="Kavagutti S V."/>
        </authorList>
    </citation>
    <scope>NUCLEOTIDE SEQUENCE</scope>
</reference>
<dbReference type="PANTHER" id="PTHR34203">
    <property type="entry name" value="METHYLTRANSFERASE, FKBM FAMILY PROTEIN"/>
    <property type="match status" value="1"/>
</dbReference>
<dbReference type="EMBL" id="CAFBLQ010000229">
    <property type="protein sequence ID" value="CAB4883303.1"/>
    <property type="molecule type" value="Genomic_DNA"/>
</dbReference>
<dbReference type="Gene3D" id="3.40.50.150">
    <property type="entry name" value="Vaccinia Virus protein VP39"/>
    <property type="match status" value="1"/>
</dbReference>
<dbReference type="InterPro" id="IPR029063">
    <property type="entry name" value="SAM-dependent_MTases_sf"/>
</dbReference>
<accession>A0A6J7EV79</accession>
<organism evidence="2">
    <name type="scientific">freshwater metagenome</name>
    <dbReference type="NCBI Taxonomy" id="449393"/>
    <lineage>
        <taxon>unclassified sequences</taxon>
        <taxon>metagenomes</taxon>
        <taxon>ecological metagenomes</taxon>
    </lineage>
</organism>
<dbReference type="InterPro" id="IPR006342">
    <property type="entry name" value="FkbM_mtfrase"/>
</dbReference>
<gene>
    <name evidence="2" type="ORF">UFOPK3423_01563</name>
</gene>
<sequence>MFRSRSRRRAERDRLRRVLRLHSAISHGDPDTIAFVCNEIAGDRIYDSHGIHIGPGDTVIDGGGNFGIAAVYFASVCGAARVLTFEPVPPTFAALERNIAPHAACTGFHEGLWSHACEREMTHYPQAAAMSSLFADPERDRAYIESTMLAMGLAADEAADRARGFFAETQTFRCSFRSVSDVLRDEGIERVDLLKIDVEGAEREVLAGIHEDDWPRIRQIVLEAHDDAHLPELEGALRAHGMHTETAQDALMAETPMRLVYGVRP</sequence>
<dbReference type="NCBIfam" id="TIGR01444">
    <property type="entry name" value="fkbM_fam"/>
    <property type="match status" value="1"/>
</dbReference>
<evidence type="ECO:0000259" key="1">
    <source>
        <dbReference type="Pfam" id="PF05050"/>
    </source>
</evidence>